<dbReference type="GO" id="GO:0004817">
    <property type="term" value="F:cysteine-tRNA ligase activity"/>
    <property type="evidence" value="ECO:0007669"/>
    <property type="project" value="UniProtKB-UniRule"/>
</dbReference>
<dbReference type="SUPFAM" id="SSF52374">
    <property type="entry name" value="Nucleotidylyl transferase"/>
    <property type="match status" value="1"/>
</dbReference>
<dbReference type="InterPro" id="IPR032678">
    <property type="entry name" value="tRNA-synt_1_cat_dom"/>
</dbReference>
<feature type="domain" description="Cysteinyl-tRNA synthetase class Ia DALR" evidence="15">
    <location>
        <begin position="358"/>
        <end position="436"/>
    </location>
</feature>
<keyword evidence="8 13" id="KW-0862">Zinc</keyword>
<organism evidence="16 17">
    <name type="scientific">Ornithinimicrobium cerasi</name>
    <dbReference type="NCBI Taxonomy" id="2248773"/>
    <lineage>
        <taxon>Bacteria</taxon>
        <taxon>Bacillati</taxon>
        <taxon>Actinomycetota</taxon>
        <taxon>Actinomycetes</taxon>
        <taxon>Micrococcales</taxon>
        <taxon>Ornithinimicrobiaceae</taxon>
        <taxon>Ornithinimicrobium</taxon>
    </lineage>
</organism>
<evidence type="ECO:0000256" key="14">
    <source>
        <dbReference type="SAM" id="MobiDB-lite"/>
    </source>
</evidence>
<feature type="binding site" evidence="13">
    <location>
        <position position="274"/>
    </location>
    <ligand>
        <name>ATP</name>
        <dbReference type="ChEBI" id="CHEBI:30616"/>
    </ligand>
</feature>
<dbReference type="SUPFAM" id="SSF47323">
    <property type="entry name" value="Anticodon-binding domain of a subclass of class I aminoacyl-tRNA synthetases"/>
    <property type="match status" value="1"/>
</dbReference>
<dbReference type="OrthoDB" id="9815130at2"/>
<feature type="compositionally biased region" description="Basic and acidic residues" evidence="14">
    <location>
        <begin position="173"/>
        <end position="185"/>
    </location>
</feature>
<reference evidence="17" key="1">
    <citation type="submission" date="2017-08" db="EMBL/GenBank/DDBJ databases">
        <authorList>
            <person name="Varghese N."/>
            <person name="Submissions S."/>
        </authorList>
    </citation>
    <scope>NUCLEOTIDE SEQUENCE [LARGE SCALE GENOMIC DNA]</scope>
    <source>
        <strain evidence="17">USBA17B2</strain>
    </source>
</reference>
<keyword evidence="9 13" id="KW-0067">ATP-binding</keyword>
<keyword evidence="11 13" id="KW-0030">Aminoacyl-tRNA synthetase</keyword>
<dbReference type="SMART" id="SM00840">
    <property type="entry name" value="DALR_2"/>
    <property type="match status" value="1"/>
</dbReference>
<dbReference type="AlphaFoldDB" id="A0A285VWC9"/>
<feature type="region of interest" description="Disordered" evidence="14">
    <location>
        <begin position="162"/>
        <end position="205"/>
    </location>
</feature>
<dbReference type="Proteomes" id="UP000219688">
    <property type="component" value="Unassembled WGS sequence"/>
</dbReference>
<comment type="similarity">
    <text evidence="2 13">Belongs to the class-I aminoacyl-tRNA synthetase family.</text>
</comment>
<comment type="subcellular location">
    <subcellularLocation>
        <location evidence="1 13">Cytoplasm</location>
    </subcellularLocation>
</comment>
<dbReference type="NCBIfam" id="TIGR00435">
    <property type="entry name" value="cysS"/>
    <property type="match status" value="1"/>
</dbReference>
<feature type="short sequence motif" description="'KMSKS' region" evidence="13">
    <location>
        <begin position="271"/>
        <end position="275"/>
    </location>
</feature>
<dbReference type="Pfam" id="PF01406">
    <property type="entry name" value="tRNA-synt_1e"/>
    <property type="match status" value="1"/>
</dbReference>
<dbReference type="PRINTS" id="PR00983">
    <property type="entry name" value="TRNASYNTHCYS"/>
</dbReference>
<keyword evidence="4 13" id="KW-0963">Cytoplasm</keyword>
<feature type="binding site" evidence="13">
    <location>
        <position position="240"/>
    </location>
    <ligand>
        <name>Zn(2+)</name>
        <dbReference type="ChEBI" id="CHEBI:29105"/>
    </ligand>
</feature>
<keyword evidence="7 13" id="KW-0547">Nucleotide-binding</keyword>
<feature type="short sequence motif" description="'HIGH' region" evidence="13">
    <location>
        <begin position="31"/>
        <end position="41"/>
    </location>
</feature>
<dbReference type="EC" id="6.1.1.16" evidence="13"/>
<dbReference type="STRING" id="1122622.GCA_000421185_02273"/>
<dbReference type="GO" id="GO:0005829">
    <property type="term" value="C:cytosol"/>
    <property type="evidence" value="ECO:0007669"/>
    <property type="project" value="TreeGrafter"/>
</dbReference>
<name>A0A285VWC9_9MICO</name>
<evidence type="ECO:0000256" key="5">
    <source>
        <dbReference type="ARBA" id="ARBA00022598"/>
    </source>
</evidence>
<keyword evidence="10 13" id="KW-0648">Protein biosynthesis</keyword>
<dbReference type="EMBL" id="OBQK01000010">
    <property type="protein sequence ID" value="SOC56941.1"/>
    <property type="molecule type" value="Genomic_DNA"/>
</dbReference>
<accession>A0A285VWC9</accession>
<evidence type="ECO:0000256" key="4">
    <source>
        <dbReference type="ARBA" id="ARBA00022490"/>
    </source>
</evidence>
<comment type="catalytic activity">
    <reaction evidence="12 13">
        <text>tRNA(Cys) + L-cysteine + ATP = L-cysteinyl-tRNA(Cys) + AMP + diphosphate</text>
        <dbReference type="Rhea" id="RHEA:17773"/>
        <dbReference type="Rhea" id="RHEA-COMP:9661"/>
        <dbReference type="Rhea" id="RHEA-COMP:9679"/>
        <dbReference type="ChEBI" id="CHEBI:30616"/>
        <dbReference type="ChEBI" id="CHEBI:33019"/>
        <dbReference type="ChEBI" id="CHEBI:35235"/>
        <dbReference type="ChEBI" id="CHEBI:78442"/>
        <dbReference type="ChEBI" id="CHEBI:78517"/>
        <dbReference type="ChEBI" id="CHEBI:456215"/>
        <dbReference type="EC" id="6.1.1.16"/>
    </reaction>
</comment>
<dbReference type="InterPro" id="IPR009080">
    <property type="entry name" value="tRNAsynth_Ia_anticodon-bd"/>
</dbReference>
<evidence type="ECO:0000256" key="8">
    <source>
        <dbReference type="ARBA" id="ARBA00022833"/>
    </source>
</evidence>
<evidence type="ECO:0000256" key="1">
    <source>
        <dbReference type="ARBA" id="ARBA00004496"/>
    </source>
</evidence>
<dbReference type="CDD" id="cd00672">
    <property type="entry name" value="CysRS_core"/>
    <property type="match status" value="1"/>
</dbReference>
<comment type="subunit">
    <text evidence="3 13">Monomer.</text>
</comment>
<protein>
    <recommendedName>
        <fullName evidence="13">Cysteine--tRNA ligase</fullName>
        <ecNumber evidence="13">6.1.1.16</ecNumber>
    </recommendedName>
    <alternativeName>
        <fullName evidence="13">Cysteinyl-tRNA synthetase</fullName>
        <shortName evidence="13">CysRS</shortName>
    </alternativeName>
</protein>
<dbReference type="Gene3D" id="1.20.120.1910">
    <property type="entry name" value="Cysteine-tRNA ligase, C-terminal anti-codon recognition domain"/>
    <property type="match status" value="1"/>
</dbReference>
<evidence type="ECO:0000256" key="9">
    <source>
        <dbReference type="ARBA" id="ARBA00022840"/>
    </source>
</evidence>
<dbReference type="FunFam" id="3.40.50.620:FF:000068">
    <property type="entry name" value="Cysteine--tRNA ligase"/>
    <property type="match status" value="1"/>
</dbReference>
<dbReference type="InterPro" id="IPR015803">
    <property type="entry name" value="Cys-tRNA-ligase"/>
</dbReference>
<evidence type="ECO:0000256" key="7">
    <source>
        <dbReference type="ARBA" id="ARBA00022741"/>
    </source>
</evidence>
<dbReference type="GO" id="GO:0005524">
    <property type="term" value="F:ATP binding"/>
    <property type="evidence" value="ECO:0007669"/>
    <property type="project" value="UniProtKB-UniRule"/>
</dbReference>
<gene>
    <name evidence="13" type="primary">cysS</name>
    <name evidence="16" type="ORF">SAMN05421879_11017</name>
</gene>
<dbReference type="Gene3D" id="3.40.50.620">
    <property type="entry name" value="HUPs"/>
    <property type="match status" value="1"/>
</dbReference>
<dbReference type="PANTHER" id="PTHR10890:SF30">
    <property type="entry name" value="CYSTEINE--TRNA LIGASE"/>
    <property type="match status" value="1"/>
</dbReference>
<dbReference type="GO" id="GO:0006423">
    <property type="term" value="P:cysteinyl-tRNA aminoacylation"/>
    <property type="evidence" value="ECO:0007669"/>
    <property type="project" value="UniProtKB-UniRule"/>
</dbReference>
<dbReference type="RefSeq" id="WP_097188798.1">
    <property type="nucleotide sequence ID" value="NZ_OBQK01000010.1"/>
</dbReference>
<evidence type="ECO:0000256" key="13">
    <source>
        <dbReference type="HAMAP-Rule" id="MF_00041"/>
    </source>
</evidence>
<dbReference type="InterPro" id="IPR056411">
    <property type="entry name" value="CysS_C"/>
</dbReference>
<evidence type="ECO:0000256" key="12">
    <source>
        <dbReference type="ARBA" id="ARBA00047398"/>
    </source>
</evidence>
<evidence type="ECO:0000256" key="10">
    <source>
        <dbReference type="ARBA" id="ARBA00022917"/>
    </source>
</evidence>
<feature type="binding site" evidence="13">
    <location>
        <position position="29"/>
    </location>
    <ligand>
        <name>Zn(2+)</name>
        <dbReference type="ChEBI" id="CHEBI:29105"/>
    </ligand>
</feature>
<dbReference type="GO" id="GO:0008270">
    <property type="term" value="F:zinc ion binding"/>
    <property type="evidence" value="ECO:0007669"/>
    <property type="project" value="UniProtKB-UniRule"/>
</dbReference>
<evidence type="ECO:0000256" key="3">
    <source>
        <dbReference type="ARBA" id="ARBA00011245"/>
    </source>
</evidence>
<evidence type="ECO:0000259" key="15">
    <source>
        <dbReference type="SMART" id="SM00840"/>
    </source>
</evidence>
<keyword evidence="6 13" id="KW-0479">Metal-binding</keyword>
<evidence type="ECO:0000256" key="6">
    <source>
        <dbReference type="ARBA" id="ARBA00022723"/>
    </source>
</evidence>
<dbReference type="HAMAP" id="MF_00041">
    <property type="entry name" value="Cys_tRNA_synth"/>
    <property type="match status" value="1"/>
</dbReference>
<feature type="binding site" evidence="13">
    <location>
        <position position="244"/>
    </location>
    <ligand>
        <name>Zn(2+)</name>
        <dbReference type="ChEBI" id="CHEBI:29105"/>
    </ligand>
</feature>
<evidence type="ECO:0000256" key="11">
    <source>
        <dbReference type="ARBA" id="ARBA00023146"/>
    </source>
</evidence>
<dbReference type="PANTHER" id="PTHR10890">
    <property type="entry name" value="CYSTEINYL-TRNA SYNTHETASE"/>
    <property type="match status" value="1"/>
</dbReference>
<dbReference type="Pfam" id="PF09190">
    <property type="entry name" value="DALR_2"/>
    <property type="match status" value="1"/>
</dbReference>
<evidence type="ECO:0000256" key="2">
    <source>
        <dbReference type="ARBA" id="ARBA00005594"/>
    </source>
</evidence>
<sequence>MTLRLYDTASREQRPFEPLEPGRVGMYICGLTTQGSPHIGHVRFAVAFDVLRRWLERGHGYQVTLVRNVTDIDDKILAKAAEAGEPWWAWSYQHERETTRALELLGVLPPTYEPRATGHITEQVELIDALVERGHAYAAEDGSGDVYFDVRSWPSYGELTRQRLEDMEPATDADPRGKRDPRDFALWKGSKAGEPETASWPTPYGRGRPGWHLECSAMARKYLGDAFDIHGGGVDLRFPHHENEQAQSRAAGLDFAGTWLHNAWVTVRGSKMGKSLGNALAVTELTRTVRPLVLRHYLGAAHYRSTIEYGEGSLDEALAAVERIEGYVERLQEVVGEPADELLAASRALPAEQAFPVAFRDALDDDLNVPGALAVVFGVVREGNRAMDARPDGVDQGAARHTLLQLLAMLDVLGTNPLDPAWGGAAGGGGRAEEVLGALVQERLAARAAARAEKDFATADAIRDQLTALGVVIEDTPAGARWTLLRGTRRAL</sequence>
<keyword evidence="5 13" id="KW-0436">Ligase</keyword>
<dbReference type="Pfam" id="PF23493">
    <property type="entry name" value="CysS_C"/>
    <property type="match status" value="1"/>
</dbReference>
<dbReference type="InterPro" id="IPR024909">
    <property type="entry name" value="Cys-tRNA/MSH_ligase"/>
</dbReference>
<keyword evidence="17" id="KW-1185">Reference proteome</keyword>
<dbReference type="InterPro" id="IPR014729">
    <property type="entry name" value="Rossmann-like_a/b/a_fold"/>
</dbReference>
<feature type="binding site" evidence="13">
    <location>
        <position position="215"/>
    </location>
    <ligand>
        <name>Zn(2+)</name>
        <dbReference type="ChEBI" id="CHEBI:29105"/>
    </ligand>
</feature>
<proteinExistence type="inferred from homology"/>
<evidence type="ECO:0000313" key="16">
    <source>
        <dbReference type="EMBL" id="SOC56941.1"/>
    </source>
</evidence>
<dbReference type="InterPro" id="IPR015273">
    <property type="entry name" value="Cys-tRNA-synt_Ia_DALR"/>
</dbReference>
<evidence type="ECO:0000313" key="17">
    <source>
        <dbReference type="Proteomes" id="UP000219688"/>
    </source>
</evidence>
<comment type="cofactor">
    <cofactor evidence="13">
        <name>Zn(2+)</name>
        <dbReference type="ChEBI" id="CHEBI:29105"/>
    </cofactor>
    <text evidence="13">Binds 1 zinc ion per subunit.</text>
</comment>